<name>A0ABW1UDH8_9LACO</name>
<evidence type="ECO:0000256" key="2">
    <source>
        <dbReference type="ARBA" id="ARBA00023669"/>
    </source>
</evidence>
<dbReference type="CDD" id="cd01614">
    <property type="entry name" value="EutN_CcmL"/>
    <property type="match status" value="1"/>
</dbReference>
<keyword evidence="2" id="KW-1282">Carboxysome</keyword>
<dbReference type="Pfam" id="PF03319">
    <property type="entry name" value="EutN_CcmL"/>
    <property type="match status" value="1"/>
</dbReference>
<dbReference type="PROSITE" id="PS51932">
    <property type="entry name" value="BMV"/>
    <property type="match status" value="1"/>
</dbReference>
<dbReference type="PANTHER" id="PTHR36539:SF2">
    <property type="entry name" value="ETHANOLAMINE UTILIZATION PROTEIN"/>
    <property type="match status" value="1"/>
</dbReference>
<sequence>MVVGEVVGNLWSTKKVESLSGARFLLVNVTDKRTDNQPWQTRQIVARDMVGAGFGEQVLVVEGSGARVVDQGTPVPIDATIVGIIDSIDEQ</sequence>
<keyword evidence="5" id="KW-1185">Reference proteome</keyword>
<dbReference type="InterPro" id="IPR004992">
    <property type="entry name" value="EutN_CcmL"/>
</dbReference>
<evidence type="ECO:0000256" key="1">
    <source>
        <dbReference type="ARBA" id="ARBA00023587"/>
    </source>
</evidence>
<dbReference type="RefSeq" id="WP_125575089.1">
    <property type="nucleotide sequence ID" value="NZ_JBHSSO010000070.1"/>
</dbReference>
<dbReference type="Proteomes" id="UP001596258">
    <property type="component" value="Unassembled WGS sequence"/>
</dbReference>
<dbReference type="EMBL" id="JBHSSO010000070">
    <property type="protein sequence ID" value="MFC6290738.1"/>
    <property type="molecule type" value="Genomic_DNA"/>
</dbReference>
<protein>
    <submittedName>
        <fullName evidence="4">EutN/CcmL family microcompartment protein</fullName>
    </submittedName>
</protein>
<dbReference type="PANTHER" id="PTHR36539">
    <property type="entry name" value="ETHANOLAMINE UTILIZATION PROTEIN EUTN"/>
    <property type="match status" value="1"/>
</dbReference>
<comment type="caution">
    <text evidence="4">The sequence shown here is derived from an EMBL/GenBank/DDBJ whole genome shotgun (WGS) entry which is preliminary data.</text>
</comment>
<evidence type="ECO:0000313" key="5">
    <source>
        <dbReference type="Proteomes" id="UP001596258"/>
    </source>
</evidence>
<proteinExistence type="predicted"/>
<accession>A0ABW1UDH8</accession>
<dbReference type="SUPFAM" id="SSF159133">
    <property type="entry name" value="EutN/CcmL-like"/>
    <property type="match status" value="1"/>
</dbReference>
<gene>
    <name evidence="4" type="ORF">ACFP1M_11195</name>
</gene>
<dbReference type="Gene3D" id="2.40.50.220">
    <property type="entry name" value="EutN/Ccml"/>
    <property type="match status" value="1"/>
</dbReference>
<evidence type="ECO:0000256" key="3">
    <source>
        <dbReference type="ARBA" id="ARBA00024446"/>
    </source>
</evidence>
<reference evidence="5" key="1">
    <citation type="journal article" date="2019" name="Int. J. Syst. Evol. Microbiol.">
        <title>The Global Catalogue of Microorganisms (GCM) 10K type strain sequencing project: providing services to taxonomists for standard genome sequencing and annotation.</title>
        <authorList>
            <consortium name="The Broad Institute Genomics Platform"/>
            <consortium name="The Broad Institute Genome Sequencing Center for Infectious Disease"/>
            <person name="Wu L."/>
            <person name="Ma J."/>
        </authorList>
    </citation>
    <scope>NUCLEOTIDE SEQUENCE [LARGE SCALE GENOMIC DNA]</scope>
    <source>
        <strain evidence="5">CCM 8893</strain>
    </source>
</reference>
<dbReference type="InterPro" id="IPR036677">
    <property type="entry name" value="EutN_CcmL_sf"/>
</dbReference>
<keyword evidence="3" id="KW-1283">Bacterial microcompartment</keyword>
<organism evidence="4 5">
    <name type="scientific">Levilactobacillus angrenensis</name>
    <dbReference type="NCBI Taxonomy" id="2486020"/>
    <lineage>
        <taxon>Bacteria</taxon>
        <taxon>Bacillati</taxon>
        <taxon>Bacillota</taxon>
        <taxon>Bacilli</taxon>
        <taxon>Lactobacillales</taxon>
        <taxon>Lactobacillaceae</taxon>
        <taxon>Levilactobacillus</taxon>
    </lineage>
</organism>
<comment type="subcellular location">
    <subcellularLocation>
        <location evidence="1">Carboxysome</location>
    </subcellularLocation>
</comment>
<evidence type="ECO:0000313" key="4">
    <source>
        <dbReference type="EMBL" id="MFC6290738.1"/>
    </source>
</evidence>